<evidence type="ECO:0000256" key="1">
    <source>
        <dbReference type="SAM" id="Phobius"/>
    </source>
</evidence>
<dbReference type="Pfam" id="PF04143">
    <property type="entry name" value="Sulf_transp"/>
    <property type="match status" value="1"/>
</dbReference>
<dbReference type="Proteomes" id="UP000680656">
    <property type="component" value="Chromosome"/>
</dbReference>
<organism evidence="2 3">
    <name type="scientific">Methanospirillum purgamenti</name>
    <dbReference type="NCBI Taxonomy" id="2834276"/>
    <lineage>
        <taxon>Archaea</taxon>
        <taxon>Methanobacteriati</taxon>
        <taxon>Methanobacteriota</taxon>
        <taxon>Stenosarchaea group</taxon>
        <taxon>Methanomicrobia</taxon>
        <taxon>Methanomicrobiales</taxon>
        <taxon>Methanospirillaceae</taxon>
        <taxon>Methanospirillum</taxon>
    </lineage>
</organism>
<feature type="transmembrane region" description="Helical" evidence="1">
    <location>
        <begin position="12"/>
        <end position="33"/>
    </location>
</feature>
<dbReference type="KEGG" id="mrtj:KHC33_05155"/>
<evidence type="ECO:0000313" key="2">
    <source>
        <dbReference type="EMBL" id="QVV89888.1"/>
    </source>
</evidence>
<dbReference type="EMBL" id="CP075546">
    <property type="protein sequence ID" value="QVV89888.1"/>
    <property type="molecule type" value="Genomic_DNA"/>
</dbReference>
<dbReference type="InterPro" id="IPR007272">
    <property type="entry name" value="Sulf_transp_TsuA/YedE"/>
</dbReference>
<reference evidence="2 3" key="1">
    <citation type="submission" date="2021-05" db="EMBL/GenBank/DDBJ databases">
        <title>A novel Methanospirillum isolate from a pyrite-forming mixed culture.</title>
        <authorList>
            <person name="Bunk B."/>
            <person name="Sproer C."/>
            <person name="Spring S."/>
            <person name="Pester M."/>
        </authorList>
    </citation>
    <scope>NUCLEOTIDE SEQUENCE [LARGE SCALE GENOMIC DNA]</scope>
    <source>
        <strain evidence="2 3">J.3.6.1-F.2.7.3</strain>
    </source>
</reference>
<evidence type="ECO:0000313" key="3">
    <source>
        <dbReference type="Proteomes" id="UP000680656"/>
    </source>
</evidence>
<dbReference type="RefSeq" id="WP_214420668.1">
    <property type="nucleotide sequence ID" value="NZ_CP075546.1"/>
</dbReference>
<dbReference type="GeneID" id="65567723"/>
<gene>
    <name evidence="2" type="ORF">KHC33_05155</name>
</gene>
<keyword evidence="1" id="KW-0472">Membrane</keyword>
<keyword evidence="1" id="KW-1133">Transmembrane helix</keyword>
<protein>
    <submittedName>
        <fullName evidence="2">YeeE/YedE family protein</fullName>
    </submittedName>
</protein>
<feature type="transmembrane region" description="Helical" evidence="1">
    <location>
        <begin position="74"/>
        <end position="92"/>
    </location>
</feature>
<dbReference type="AlphaFoldDB" id="A0A8E7B2F9"/>
<keyword evidence="3" id="KW-1185">Reference proteome</keyword>
<proteinExistence type="predicted"/>
<sequence length="169" mass="17805">MNEHKKILEGQKGPIILGVIIGFLAAIVQALTISAGGPEAYGFCALCHTRDLVNGILNIVLGTNYGLAPISKAAILPVLTMIGVLIGGVIAAKMSREFRIKHAQVKDILVYFIGGVLLMQFGLLFGACPYRAALRLGYGDVVALFGIIGIVVGVWLALALITRSFKGGN</sequence>
<keyword evidence="1" id="KW-0812">Transmembrane</keyword>
<name>A0A8E7B2F9_9EURY</name>
<feature type="transmembrane region" description="Helical" evidence="1">
    <location>
        <begin position="138"/>
        <end position="161"/>
    </location>
</feature>
<accession>A0A8E7B2F9</accession>
<feature type="transmembrane region" description="Helical" evidence="1">
    <location>
        <begin position="108"/>
        <end position="132"/>
    </location>
</feature>